<name>A0ABR1PGC9_DIAER</name>
<dbReference type="EMBL" id="JAKNSF020000011">
    <property type="protein sequence ID" value="KAK7736095.1"/>
    <property type="molecule type" value="Genomic_DNA"/>
</dbReference>
<protein>
    <submittedName>
        <fullName evidence="2">Uncharacterized protein</fullName>
    </submittedName>
</protein>
<dbReference type="Proteomes" id="UP001430848">
    <property type="component" value="Unassembled WGS sequence"/>
</dbReference>
<proteinExistence type="predicted"/>
<evidence type="ECO:0000256" key="1">
    <source>
        <dbReference type="SAM" id="MobiDB-lite"/>
    </source>
</evidence>
<comment type="caution">
    <text evidence="2">The sequence shown here is derived from an EMBL/GenBank/DDBJ whole genome shotgun (WGS) entry which is preliminary data.</text>
</comment>
<evidence type="ECO:0000313" key="2">
    <source>
        <dbReference type="EMBL" id="KAK7736095.1"/>
    </source>
</evidence>
<sequence length="188" mass="21101">MTMKKVPANVGREAAPDVKVYLGLRAHEEYLVHKDGKDGQVLKGPKVLKESRVLKDCVGGKVCVVLQACLEETGRMEHQERKADVDVEEREVGEVGEAHGVREVCPVRRYQVQEDYRVKGEKRASEGHRVRRETRGGEDHKAVVARRVEEDPRAKEGLRARWDHLGREGQLVGRDTLMNHGIQGGPAT</sequence>
<evidence type="ECO:0000313" key="3">
    <source>
        <dbReference type="Proteomes" id="UP001430848"/>
    </source>
</evidence>
<organism evidence="2 3">
    <name type="scientific">Diaporthe eres</name>
    <name type="common">Phomopsis oblonga</name>
    <dbReference type="NCBI Taxonomy" id="83184"/>
    <lineage>
        <taxon>Eukaryota</taxon>
        <taxon>Fungi</taxon>
        <taxon>Dikarya</taxon>
        <taxon>Ascomycota</taxon>
        <taxon>Pezizomycotina</taxon>
        <taxon>Sordariomycetes</taxon>
        <taxon>Sordariomycetidae</taxon>
        <taxon>Diaporthales</taxon>
        <taxon>Diaporthaceae</taxon>
        <taxon>Diaporthe</taxon>
        <taxon>Diaporthe eres species complex</taxon>
    </lineage>
</organism>
<accession>A0ABR1PGC9</accession>
<reference evidence="2 3" key="1">
    <citation type="submission" date="2024-02" db="EMBL/GenBank/DDBJ databases">
        <title>De novo assembly and annotation of 12 fungi associated with fruit tree decline syndrome in Ontario, Canada.</title>
        <authorList>
            <person name="Sulman M."/>
            <person name="Ellouze W."/>
            <person name="Ilyukhin E."/>
        </authorList>
    </citation>
    <scope>NUCLEOTIDE SEQUENCE [LARGE SCALE GENOMIC DNA]</scope>
    <source>
        <strain evidence="2 3">M169</strain>
    </source>
</reference>
<keyword evidence="3" id="KW-1185">Reference proteome</keyword>
<feature type="region of interest" description="Disordered" evidence="1">
    <location>
        <begin position="120"/>
        <end position="140"/>
    </location>
</feature>
<gene>
    <name evidence="2" type="ORF">SLS63_003616</name>
</gene>